<organism evidence="4 5">
    <name type="scientific">Oncorhynchus tshawytscha</name>
    <name type="common">Chinook salmon</name>
    <name type="synonym">Salmo tshawytscha</name>
    <dbReference type="NCBI Taxonomy" id="74940"/>
    <lineage>
        <taxon>Eukaryota</taxon>
        <taxon>Metazoa</taxon>
        <taxon>Chordata</taxon>
        <taxon>Craniata</taxon>
        <taxon>Vertebrata</taxon>
        <taxon>Euteleostomi</taxon>
        <taxon>Actinopterygii</taxon>
        <taxon>Neopterygii</taxon>
        <taxon>Teleostei</taxon>
        <taxon>Protacanthopterygii</taxon>
        <taxon>Salmoniformes</taxon>
        <taxon>Salmonidae</taxon>
        <taxon>Salmoninae</taxon>
        <taxon>Oncorhynchus</taxon>
    </lineage>
</organism>
<keyword evidence="5" id="KW-1185">Reference proteome</keyword>
<reference evidence="4" key="3">
    <citation type="submission" date="2025-09" db="UniProtKB">
        <authorList>
            <consortium name="Ensembl"/>
        </authorList>
    </citation>
    <scope>IDENTIFICATION</scope>
</reference>
<evidence type="ECO:0000313" key="5">
    <source>
        <dbReference type="Proteomes" id="UP000694402"/>
    </source>
</evidence>
<dbReference type="InterPro" id="IPR042509">
    <property type="entry name" value="ZCCHC3"/>
</dbReference>
<reference evidence="5" key="1">
    <citation type="journal article" date="2018" name="PLoS ONE">
        <title>Chinook salmon (Oncorhynchus tshawytscha) genome and transcriptome.</title>
        <authorList>
            <person name="Christensen K.A."/>
            <person name="Leong J.S."/>
            <person name="Sakhrani D."/>
            <person name="Biagi C.A."/>
            <person name="Minkley D.R."/>
            <person name="Withler R.E."/>
            <person name="Rondeau E.B."/>
            <person name="Koop B.F."/>
            <person name="Devlin R.H."/>
        </authorList>
    </citation>
    <scope>NUCLEOTIDE SEQUENCE [LARGE SCALE GENOMIC DNA]</scope>
</reference>
<feature type="domain" description="CCHC-type" evidence="3">
    <location>
        <begin position="211"/>
        <end position="224"/>
    </location>
</feature>
<keyword evidence="1" id="KW-0862">Zinc</keyword>
<dbReference type="GO" id="GO:0003723">
    <property type="term" value="F:RNA binding"/>
    <property type="evidence" value="ECO:0007669"/>
    <property type="project" value="InterPro"/>
</dbReference>
<dbReference type="GO" id="GO:0008270">
    <property type="term" value="F:zinc ion binding"/>
    <property type="evidence" value="ECO:0007669"/>
    <property type="project" value="UniProtKB-KW"/>
</dbReference>
<name>A0AAZ3RYF7_ONCTS</name>
<dbReference type="AlphaFoldDB" id="A0AAZ3RYF7"/>
<evidence type="ECO:0000256" key="1">
    <source>
        <dbReference type="PROSITE-ProRule" id="PRU00047"/>
    </source>
</evidence>
<feature type="domain" description="CCHC-type" evidence="3">
    <location>
        <begin position="193"/>
        <end position="208"/>
    </location>
</feature>
<feature type="compositionally biased region" description="Acidic residues" evidence="2">
    <location>
        <begin position="267"/>
        <end position="283"/>
    </location>
</feature>
<dbReference type="Gene3D" id="4.10.60.10">
    <property type="entry name" value="Zinc finger, CCHC-type"/>
    <property type="match status" value="1"/>
</dbReference>
<dbReference type="Pfam" id="PF00098">
    <property type="entry name" value="zf-CCHC"/>
    <property type="match status" value="2"/>
</dbReference>
<reference evidence="4" key="2">
    <citation type="submission" date="2025-08" db="UniProtKB">
        <authorList>
            <consortium name="Ensembl"/>
        </authorList>
    </citation>
    <scope>IDENTIFICATION</scope>
</reference>
<keyword evidence="1" id="KW-0479">Metal-binding</keyword>
<dbReference type="SUPFAM" id="SSF57756">
    <property type="entry name" value="Retrovirus zinc finger-like domains"/>
    <property type="match status" value="1"/>
</dbReference>
<feature type="compositionally biased region" description="Basic and acidic residues" evidence="2">
    <location>
        <begin position="284"/>
        <end position="293"/>
    </location>
</feature>
<protein>
    <recommendedName>
        <fullName evidence="3">CCHC-type domain-containing protein</fullName>
    </recommendedName>
</protein>
<dbReference type="GO" id="GO:0002218">
    <property type="term" value="P:activation of innate immune response"/>
    <property type="evidence" value="ECO:0007669"/>
    <property type="project" value="InterPro"/>
</dbReference>
<evidence type="ECO:0000256" key="2">
    <source>
        <dbReference type="SAM" id="MobiDB-lite"/>
    </source>
</evidence>
<dbReference type="PANTHER" id="PTHR22639:SF3">
    <property type="entry name" value="ZINC FINGER CCHC DOMAIN-CONTAINING PROTEIN 3"/>
    <property type="match status" value="1"/>
</dbReference>
<feature type="region of interest" description="Disordered" evidence="2">
    <location>
        <begin position="266"/>
        <end position="331"/>
    </location>
</feature>
<dbReference type="InterPro" id="IPR001878">
    <property type="entry name" value="Znf_CCHC"/>
</dbReference>
<dbReference type="GO" id="GO:0003690">
    <property type="term" value="F:double-stranded DNA binding"/>
    <property type="evidence" value="ECO:0007669"/>
    <property type="project" value="InterPro"/>
</dbReference>
<sequence>MTDNMEKTNGMDKDNEKAQRKKNEDNEGMKYGKEYTVAIKLEGEDKVTTMELLRAIKEVCGEVVGCRMKGEKKYEITMRNERGKERLMDGLRIKDTRILARDINVKELVVSFMNLPVYVEDGVILSKLSSWGVTAISEIRRRVWPGTEVVDGTRFCKVKFTEKVTSLPYSTRIETLEGAEYFRVIHDKQVRVCRICIQPGHIVKDCPEFQCFKCGNQGHYARECDGEKERNFCGGCRKRLAECNCGEVGAEEGSQTIFEEAVVLSQEGEEDGGEDVVEGEETEEGRRKKDQKINEIGSSMDSEIRRGSFQEEGEWTGGSTGAHRFWGKAQH</sequence>
<evidence type="ECO:0000313" key="4">
    <source>
        <dbReference type="Ensembl" id="ENSOTSP00005145250.1"/>
    </source>
</evidence>
<dbReference type="PROSITE" id="PS50158">
    <property type="entry name" value="ZF_CCHC"/>
    <property type="match status" value="2"/>
</dbReference>
<dbReference type="PANTHER" id="PTHR22639">
    <property type="entry name" value="GAG-RELATED PROTEIN"/>
    <property type="match status" value="1"/>
</dbReference>
<dbReference type="GeneTree" id="ENSGT01100000263588"/>
<dbReference type="Ensembl" id="ENSOTST00005166460.1">
    <property type="protein sequence ID" value="ENSOTSP00005145250.1"/>
    <property type="gene ID" value="ENSOTSG00005075623.1"/>
</dbReference>
<keyword evidence="1" id="KW-0863">Zinc-finger</keyword>
<dbReference type="InterPro" id="IPR036875">
    <property type="entry name" value="Znf_CCHC_sf"/>
</dbReference>
<dbReference type="SMART" id="SM00343">
    <property type="entry name" value="ZnF_C2HC"/>
    <property type="match status" value="2"/>
</dbReference>
<feature type="region of interest" description="Disordered" evidence="2">
    <location>
        <begin position="1"/>
        <end position="27"/>
    </location>
</feature>
<proteinExistence type="predicted"/>
<accession>A0AAZ3RYF7</accession>
<evidence type="ECO:0000259" key="3">
    <source>
        <dbReference type="PROSITE" id="PS50158"/>
    </source>
</evidence>
<dbReference type="Proteomes" id="UP000694402">
    <property type="component" value="Unassembled WGS sequence"/>
</dbReference>